<keyword evidence="2" id="KW-0540">Nuclease</keyword>
<keyword evidence="8" id="KW-1185">Reference proteome</keyword>
<evidence type="ECO:0000259" key="6">
    <source>
        <dbReference type="Pfam" id="PF01850"/>
    </source>
</evidence>
<sequence length="142" mass="16537">MNLFLDSSVWSEAFRRKTKSIKSEDTFLFHIIRNEDEIFLTGIILQEILTGIKNPKLFEDIKEHLRFFNYLVPSNQDHIFAAKLRNDLAKKGITVATIDVLIAQIAISNDLILATYDSDFTKIANNSKLQIINFEDYKKRKR</sequence>
<dbReference type="SUPFAM" id="SSF88723">
    <property type="entry name" value="PIN domain-like"/>
    <property type="match status" value="1"/>
</dbReference>
<keyword evidence="5" id="KW-0460">Magnesium</keyword>
<keyword evidence="3" id="KW-0479">Metal-binding</keyword>
<evidence type="ECO:0000256" key="5">
    <source>
        <dbReference type="ARBA" id="ARBA00022842"/>
    </source>
</evidence>
<evidence type="ECO:0000256" key="4">
    <source>
        <dbReference type="ARBA" id="ARBA00022801"/>
    </source>
</evidence>
<dbReference type="EMBL" id="RQHV01000042">
    <property type="protein sequence ID" value="TGN11049.1"/>
    <property type="molecule type" value="Genomic_DNA"/>
</dbReference>
<dbReference type="GO" id="GO:0046872">
    <property type="term" value="F:metal ion binding"/>
    <property type="evidence" value="ECO:0007669"/>
    <property type="project" value="UniProtKB-KW"/>
</dbReference>
<organism evidence="7 8">
    <name type="scientific">Leptospira ilyithenensis</name>
    <dbReference type="NCBI Taxonomy" id="2484901"/>
    <lineage>
        <taxon>Bacteria</taxon>
        <taxon>Pseudomonadati</taxon>
        <taxon>Spirochaetota</taxon>
        <taxon>Spirochaetia</taxon>
        <taxon>Leptospirales</taxon>
        <taxon>Leptospiraceae</taxon>
        <taxon>Leptospira</taxon>
    </lineage>
</organism>
<dbReference type="OrthoDB" id="9799448at2"/>
<dbReference type="GO" id="GO:0004540">
    <property type="term" value="F:RNA nuclease activity"/>
    <property type="evidence" value="ECO:0007669"/>
    <property type="project" value="TreeGrafter"/>
</dbReference>
<keyword evidence="1" id="KW-1277">Toxin-antitoxin system</keyword>
<comment type="caution">
    <text evidence="7">The sequence shown here is derived from an EMBL/GenBank/DDBJ whole genome shotgun (WGS) entry which is preliminary data.</text>
</comment>
<dbReference type="InterPro" id="IPR029060">
    <property type="entry name" value="PIN-like_dom_sf"/>
</dbReference>
<evidence type="ECO:0000256" key="2">
    <source>
        <dbReference type="ARBA" id="ARBA00022722"/>
    </source>
</evidence>
<name>A0A4R9LUF4_9LEPT</name>
<accession>A0A4R9LUF4</accession>
<gene>
    <name evidence="7" type="ORF">EHS11_07745</name>
</gene>
<reference evidence="7" key="1">
    <citation type="journal article" date="2019" name="PLoS Negl. Trop. Dis.">
        <title>Revisiting the worldwide diversity of Leptospira species in the environment.</title>
        <authorList>
            <person name="Vincent A.T."/>
            <person name="Schiettekatte O."/>
            <person name="Bourhy P."/>
            <person name="Veyrier F.J."/>
            <person name="Picardeau M."/>
        </authorList>
    </citation>
    <scope>NUCLEOTIDE SEQUENCE [LARGE SCALE GENOMIC DNA]</scope>
    <source>
        <strain evidence="7">201400974</strain>
    </source>
</reference>
<evidence type="ECO:0000313" key="7">
    <source>
        <dbReference type="EMBL" id="TGN11049.1"/>
    </source>
</evidence>
<dbReference type="Gene3D" id="3.40.50.1010">
    <property type="entry name" value="5'-nuclease"/>
    <property type="match status" value="1"/>
</dbReference>
<dbReference type="RefSeq" id="WP_135763806.1">
    <property type="nucleotide sequence ID" value="NZ_RQHV01000042.1"/>
</dbReference>
<evidence type="ECO:0000313" key="8">
    <source>
        <dbReference type="Proteomes" id="UP000298264"/>
    </source>
</evidence>
<feature type="domain" description="PIN" evidence="6">
    <location>
        <begin position="4"/>
        <end position="124"/>
    </location>
</feature>
<keyword evidence="4" id="KW-0378">Hydrolase</keyword>
<dbReference type="GO" id="GO:0016787">
    <property type="term" value="F:hydrolase activity"/>
    <property type="evidence" value="ECO:0007669"/>
    <property type="project" value="UniProtKB-KW"/>
</dbReference>
<dbReference type="PANTHER" id="PTHR42740">
    <property type="entry name" value="RIBONUCLEASE VAPC3"/>
    <property type="match status" value="1"/>
</dbReference>
<evidence type="ECO:0000256" key="1">
    <source>
        <dbReference type="ARBA" id="ARBA00022649"/>
    </source>
</evidence>
<dbReference type="AlphaFoldDB" id="A0A4R9LUF4"/>
<dbReference type="PANTHER" id="PTHR42740:SF1">
    <property type="entry name" value="RIBONUCLEASE VAPC3"/>
    <property type="match status" value="1"/>
</dbReference>
<dbReference type="InterPro" id="IPR051749">
    <property type="entry name" value="PINc/VapC_TA_RNase"/>
</dbReference>
<dbReference type="InterPro" id="IPR002716">
    <property type="entry name" value="PIN_dom"/>
</dbReference>
<proteinExistence type="predicted"/>
<dbReference type="Pfam" id="PF01850">
    <property type="entry name" value="PIN"/>
    <property type="match status" value="1"/>
</dbReference>
<evidence type="ECO:0000256" key="3">
    <source>
        <dbReference type="ARBA" id="ARBA00022723"/>
    </source>
</evidence>
<protein>
    <submittedName>
        <fullName evidence="7">PIN domain-containing protein</fullName>
    </submittedName>
</protein>
<dbReference type="Proteomes" id="UP000298264">
    <property type="component" value="Unassembled WGS sequence"/>
</dbReference>